<organism evidence="1 2">
    <name type="scientific">Lindgomyces ingoldianus</name>
    <dbReference type="NCBI Taxonomy" id="673940"/>
    <lineage>
        <taxon>Eukaryota</taxon>
        <taxon>Fungi</taxon>
        <taxon>Dikarya</taxon>
        <taxon>Ascomycota</taxon>
        <taxon>Pezizomycotina</taxon>
        <taxon>Dothideomycetes</taxon>
        <taxon>Pleosporomycetidae</taxon>
        <taxon>Pleosporales</taxon>
        <taxon>Lindgomycetaceae</taxon>
        <taxon>Lindgomyces</taxon>
    </lineage>
</organism>
<comment type="caution">
    <text evidence="1">The sequence shown here is derived from an EMBL/GenBank/DDBJ whole genome shotgun (WGS) entry which is preliminary data.</text>
</comment>
<dbReference type="Proteomes" id="UP000799755">
    <property type="component" value="Unassembled WGS sequence"/>
</dbReference>
<proteinExistence type="predicted"/>
<protein>
    <submittedName>
        <fullName evidence="1">Uncharacterized protein</fullName>
    </submittedName>
</protein>
<evidence type="ECO:0000313" key="1">
    <source>
        <dbReference type="EMBL" id="KAF2468849.1"/>
    </source>
</evidence>
<evidence type="ECO:0000313" key="2">
    <source>
        <dbReference type="Proteomes" id="UP000799755"/>
    </source>
</evidence>
<keyword evidence="2" id="KW-1185">Reference proteome</keyword>
<accession>A0ACB6QPD8</accession>
<sequence>MGKAAQAAATLVFPSVIPRCDATFGPTHLVGQRGYVIKGFLPSRAADCRAEAVRSCSAWLDALQCAPAPRRQTFRWLMSDQ</sequence>
<dbReference type="EMBL" id="MU003514">
    <property type="protein sequence ID" value="KAF2468849.1"/>
    <property type="molecule type" value="Genomic_DNA"/>
</dbReference>
<reference evidence="1" key="1">
    <citation type="journal article" date="2020" name="Stud. Mycol.">
        <title>101 Dothideomycetes genomes: a test case for predicting lifestyles and emergence of pathogens.</title>
        <authorList>
            <person name="Haridas S."/>
            <person name="Albert R."/>
            <person name="Binder M."/>
            <person name="Bloem J."/>
            <person name="Labutti K."/>
            <person name="Salamov A."/>
            <person name="Andreopoulos B."/>
            <person name="Baker S."/>
            <person name="Barry K."/>
            <person name="Bills G."/>
            <person name="Bluhm B."/>
            <person name="Cannon C."/>
            <person name="Castanera R."/>
            <person name="Culley D."/>
            <person name="Daum C."/>
            <person name="Ezra D."/>
            <person name="Gonzalez J."/>
            <person name="Henrissat B."/>
            <person name="Kuo A."/>
            <person name="Liang C."/>
            <person name="Lipzen A."/>
            <person name="Lutzoni F."/>
            <person name="Magnuson J."/>
            <person name="Mondo S."/>
            <person name="Nolan M."/>
            <person name="Ohm R."/>
            <person name="Pangilinan J."/>
            <person name="Park H.-J."/>
            <person name="Ramirez L."/>
            <person name="Alfaro M."/>
            <person name="Sun H."/>
            <person name="Tritt A."/>
            <person name="Yoshinaga Y."/>
            <person name="Zwiers L.-H."/>
            <person name="Turgeon B."/>
            <person name="Goodwin S."/>
            <person name="Spatafora J."/>
            <person name="Crous P."/>
            <person name="Grigoriev I."/>
        </authorList>
    </citation>
    <scope>NUCLEOTIDE SEQUENCE</scope>
    <source>
        <strain evidence="1">ATCC 200398</strain>
    </source>
</reference>
<gene>
    <name evidence="1" type="ORF">BDR25DRAFT_53583</name>
</gene>
<name>A0ACB6QPD8_9PLEO</name>